<dbReference type="SUPFAM" id="SSF56954">
    <property type="entry name" value="Outer membrane efflux proteins (OEP)"/>
    <property type="match status" value="1"/>
</dbReference>
<protein>
    <recommendedName>
        <fullName evidence="6">RND transporter</fullName>
    </recommendedName>
</protein>
<dbReference type="Gene3D" id="1.20.1600.10">
    <property type="entry name" value="Outer membrane efflux proteins (OEP)"/>
    <property type="match status" value="1"/>
</dbReference>
<dbReference type="GO" id="GO:0005886">
    <property type="term" value="C:plasma membrane"/>
    <property type="evidence" value="ECO:0007669"/>
    <property type="project" value="UniProtKB-SubCell"/>
</dbReference>
<dbReference type="Gene3D" id="2.20.200.10">
    <property type="entry name" value="Outer membrane efflux proteins (OEP)"/>
    <property type="match status" value="1"/>
</dbReference>
<dbReference type="Proteomes" id="UP000035036">
    <property type="component" value="Chromosome"/>
</dbReference>
<dbReference type="PROSITE" id="PS51257">
    <property type="entry name" value="PROKAR_LIPOPROTEIN"/>
    <property type="match status" value="1"/>
</dbReference>
<name>A0A0B5FH18_9BACT</name>
<dbReference type="AlphaFoldDB" id="A0A0B5FH18"/>
<keyword evidence="2" id="KW-0449">Lipoprotein</keyword>
<dbReference type="OrthoDB" id="9770517at2"/>
<evidence type="ECO:0008006" key="6">
    <source>
        <dbReference type="Google" id="ProtNLM"/>
    </source>
</evidence>
<evidence type="ECO:0000313" key="5">
    <source>
        <dbReference type="Proteomes" id="UP000035036"/>
    </source>
</evidence>
<proteinExistence type="inferred from homology"/>
<keyword evidence="5" id="KW-1185">Reference proteome</keyword>
<keyword evidence="3" id="KW-0175">Coiled coil</keyword>
<dbReference type="EMBL" id="CP010311">
    <property type="protein sequence ID" value="AJF07447.1"/>
    <property type="molecule type" value="Genomic_DNA"/>
</dbReference>
<dbReference type="NCBIfam" id="TIGR01845">
    <property type="entry name" value="outer_NodT"/>
    <property type="match status" value="1"/>
</dbReference>
<dbReference type="PANTHER" id="PTHR30203:SF29">
    <property type="entry name" value="PROTEIN CYAE"/>
    <property type="match status" value="1"/>
</dbReference>
<organism evidence="4 5">
    <name type="scientific">Geoalkalibacter subterraneus</name>
    <dbReference type="NCBI Taxonomy" id="483547"/>
    <lineage>
        <taxon>Bacteria</taxon>
        <taxon>Pseudomonadati</taxon>
        <taxon>Thermodesulfobacteriota</taxon>
        <taxon>Desulfuromonadia</taxon>
        <taxon>Desulfuromonadales</taxon>
        <taxon>Geoalkalibacteraceae</taxon>
        <taxon>Geoalkalibacter</taxon>
    </lineage>
</organism>
<evidence type="ECO:0000256" key="1">
    <source>
        <dbReference type="ARBA" id="ARBA00007613"/>
    </source>
</evidence>
<dbReference type="InterPro" id="IPR003423">
    <property type="entry name" value="OMP_efflux"/>
</dbReference>
<evidence type="ECO:0000256" key="2">
    <source>
        <dbReference type="RuleBase" id="RU362097"/>
    </source>
</evidence>
<keyword evidence="2" id="KW-0564">Palmitate</keyword>
<keyword evidence="2" id="KW-0812">Transmembrane</keyword>
<keyword evidence="2" id="KW-1134">Transmembrane beta strand</keyword>
<keyword evidence="2" id="KW-0732">Signal</keyword>
<dbReference type="KEGG" id="gsb:GSUB_14000"/>
<sequence>MTIRFLSALTALLVFVGCSPHQMRTVTPPAPLPPSFSQFHEGELEERWWLAFNDPQLTQLIEVAFKHNRDLAQAMARLEQAEALVDINQAARMPSLDLQGQAKREKMPGILGDHTGNSSMLSLSAAFEPDIWQKLGSQVHSAELSRDAAREDVKTFFLTLAARVGDFYYLAAEQKAQLELTDQTIESFAETLSRVEQRYRQGLVPALDVYQSRQNLATAKARRPQYEQGLAEARHALAVLLGRYPGDLPAGSIVSLPAAPESFPSGLPSQLLTRRPDIRAALARVEASDADVASAVADRFPSLNLLADYGRSRSSTSSGIITGDFWSLILNAAMPLFDAGRRKAEVARNEARFREQLAGYHNSVLIAFQEVEDALSANHTTERRISRLQEQVDATEASLRVALDRYTFGLSDYLPVLTAQTAQFTAQSELLSARRQLLSDRITLARSLGGQWPQETLARLKNNDELQKMDARYAP</sequence>
<feature type="signal peptide" evidence="2">
    <location>
        <begin position="1"/>
        <end position="23"/>
    </location>
</feature>
<feature type="coiled-coil region" evidence="3">
    <location>
        <begin position="64"/>
        <end position="91"/>
    </location>
</feature>
<keyword evidence="2" id="KW-0472">Membrane</keyword>
<gene>
    <name evidence="4" type="ORF">GSUB_14000</name>
</gene>
<dbReference type="Pfam" id="PF02321">
    <property type="entry name" value="OEP"/>
    <property type="match status" value="2"/>
</dbReference>
<evidence type="ECO:0000313" key="4">
    <source>
        <dbReference type="EMBL" id="AJF07447.1"/>
    </source>
</evidence>
<dbReference type="RefSeq" id="WP_040201355.1">
    <property type="nucleotide sequence ID" value="NZ_CP010311.1"/>
</dbReference>
<feature type="coiled-coil region" evidence="3">
    <location>
        <begin position="371"/>
        <end position="405"/>
    </location>
</feature>
<reference evidence="4 5" key="1">
    <citation type="journal article" date="2015" name="Genome Announc.">
        <title>Genomes of Geoalkalibacter ferrihydriticus Z-0531T and Geoalkalibacter subterraneus Red1T, Two Haloalkaliphilic Metal-Reducing Deltaproteobacteria.</title>
        <authorList>
            <person name="Badalamenti J.P."/>
            <person name="Krajmalnik-Brown R."/>
            <person name="Torres C.I."/>
            <person name="Bond D.R."/>
        </authorList>
    </citation>
    <scope>NUCLEOTIDE SEQUENCE [LARGE SCALE GENOMIC DNA]</scope>
    <source>
        <strain evidence="4 5">Red1</strain>
    </source>
</reference>
<dbReference type="HOGENOM" id="CLU_012817_13_1_7"/>
<accession>A0A0B5FH18</accession>
<comment type="similarity">
    <text evidence="1 2">Belongs to the outer membrane factor (OMF) (TC 1.B.17) family.</text>
</comment>
<dbReference type="GO" id="GO:0015562">
    <property type="term" value="F:efflux transmembrane transporter activity"/>
    <property type="evidence" value="ECO:0007669"/>
    <property type="project" value="InterPro"/>
</dbReference>
<dbReference type="InterPro" id="IPR010131">
    <property type="entry name" value="MdtP/NodT-like"/>
</dbReference>
<feature type="chain" id="PRO_5001434277" description="RND transporter" evidence="2">
    <location>
        <begin position="24"/>
        <end position="475"/>
    </location>
</feature>
<evidence type="ECO:0000256" key="3">
    <source>
        <dbReference type="SAM" id="Coils"/>
    </source>
</evidence>
<comment type="subcellular location">
    <subcellularLocation>
        <location evidence="2">Cell membrane</location>
        <topology evidence="2">Lipid-anchor</topology>
    </subcellularLocation>
</comment>
<dbReference type="PANTHER" id="PTHR30203">
    <property type="entry name" value="OUTER MEMBRANE CATION EFFLUX PROTEIN"/>
    <property type="match status" value="1"/>
</dbReference>
<dbReference type="STRING" id="483547.GSUB_14000"/>